<feature type="compositionally biased region" description="Low complexity" evidence="1">
    <location>
        <begin position="515"/>
        <end position="526"/>
    </location>
</feature>
<dbReference type="GeneID" id="18935061"/>
<dbReference type="InParanoid" id="F4R6L5"/>
<feature type="compositionally biased region" description="Polar residues" evidence="1">
    <location>
        <begin position="40"/>
        <end position="69"/>
    </location>
</feature>
<feature type="region of interest" description="Disordered" evidence="1">
    <location>
        <begin position="464"/>
        <end position="536"/>
    </location>
</feature>
<proteinExistence type="predicted"/>
<accession>F4R6L5</accession>
<dbReference type="HOGENOM" id="CLU_025212_2_2_1"/>
<organism evidence="3">
    <name type="scientific">Melampsora larici-populina (strain 98AG31 / pathotype 3-4-7)</name>
    <name type="common">Poplar leaf rust fungus</name>
    <dbReference type="NCBI Taxonomy" id="747676"/>
    <lineage>
        <taxon>Eukaryota</taxon>
        <taxon>Fungi</taxon>
        <taxon>Dikarya</taxon>
        <taxon>Basidiomycota</taxon>
        <taxon>Pucciniomycotina</taxon>
        <taxon>Pucciniomycetes</taxon>
        <taxon>Pucciniales</taxon>
        <taxon>Melampsoraceae</taxon>
        <taxon>Melampsora</taxon>
    </lineage>
</organism>
<name>F4R6L5_MELLP</name>
<sequence length="536" mass="58948">MAPSRKTTTRVSRSNPEGRSQPTDLPAAKRSRRQPPCARVNQSEDASASTDSNQLPAPSATQQTSSGTNRVDDEQDLELSKITLQNYHKAKTHWPLGRIEEQLHKQKSTNHQLSAAVISEGQALLQNLDHSLHMLAMVAKVSVIKLKRALGLLGGSHGENAWHQWLSFALAAKDIASHPDASNLLTARNQANSKTYQALDDDEYRVFTAPVFYALGGYPDYSAVTITDDVFGDSSILVPEVPKLSPEDEARYRPIYKDLVDLKKVAKDQELNTPAASSQKEERRSLQCFKKTAQQANYYIIACSNSDSGNGWCREYTSRNEMADWVSKKAQFQTVFPLYCQHGSTFDAIKEVLAGTKNTSVAQAQKPKNQSDIDKHDLRSKLNEMLKDVVGEARFPTRGFPQVPNPLEAIKDRQIPVIVERATDCTLSMADFNKGFTAMDTKARRNWLSDIRSGKFKLKLLELPGSSEGQPAGGTTQSEIQPAHSATQPAHSATQPAQSETQPVQSETQPVQSETQTAQPPAVTTQDSMGGTCDVA</sequence>
<evidence type="ECO:0000256" key="1">
    <source>
        <dbReference type="SAM" id="MobiDB-lite"/>
    </source>
</evidence>
<dbReference type="EMBL" id="GL883091">
    <property type="protein sequence ID" value="EGG12442.1"/>
    <property type="molecule type" value="Genomic_DNA"/>
</dbReference>
<dbReference type="RefSeq" id="XP_007404817.1">
    <property type="nucleotide sequence ID" value="XM_007404755.1"/>
</dbReference>
<keyword evidence="3" id="KW-1185">Reference proteome</keyword>
<protein>
    <submittedName>
        <fullName evidence="2">Uncharacterized protein</fullName>
    </submittedName>
</protein>
<dbReference type="OrthoDB" id="2510634at2759"/>
<feature type="compositionally biased region" description="Polar residues" evidence="1">
    <location>
        <begin position="1"/>
        <end position="23"/>
    </location>
</feature>
<reference evidence="3" key="1">
    <citation type="journal article" date="2011" name="Proc. Natl. Acad. Sci. U.S.A.">
        <title>Obligate biotrophy features unraveled by the genomic analysis of rust fungi.</title>
        <authorList>
            <person name="Duplessis S."/>
            <person name="Cuomo C.A."/>
            <person name="Lin Y.-C."/>
            <person name="Aerts A."/>
            <person name="Tisserant E."/>
            <person name="Veneault-Fourrey C."/>
            <person name="Joly D.L."/>
            <person name="Hacquard S."/>
            <person name="Amselem J."/>
            <person name="Cantarel B.L."/>
            <person name="Chiu R."/>
            <person name="Coutinho P.M."/>
            <person name="Feau N."/>
            <person name="Field M."/>
            <person name="Frey P."/>
            <person name="Gelhaye E."/>
            <person name="Goldberg J."/>
            <person name="Grabherr M.G."/>
            <person name="Kodira C.D."/>
            <person name="Kohler A."/>
            <person name="Kuees U."/>
            <person name="Lindquist E.A."/>
            <person name="Lucas S.M."/>
            <person name="Mago R."/>
            <person name="Mauceli E."/>
            <person name="Morin E."/>
            <person name="Murat C."/>
            <person name="Pangilinan J.L."/>
            <person name="Park R."/>
            <person name="Pearson M."/>
            <person name="Quesneville H."/>
            <person name="Rouhier N."/>
            <person name="Sakthikumar S."/>
            <person name="Salamov A.A."/>
            <person name="Schmutz J."/>
            <person name="Selles B."/>
            <person name="Shapiro H."/>
            <person name="Tanguay P."/>
            <person name="Tuskan G.A."/>
            <person name="Henrissat B."/>
            <person name="Van de Peer Y."/>
            <person name="Rouze P."/>
            <person name="Ellis J.G."/>
            <person name="Dodds P.N."/>
            <person name="Schein J.E."/>
            <person name="Zhong S."/>
            <person name="Hamelin R.C."/>
            <person name="Grigoriev I.V."/>
            <person name="Szabo L.J."/>
            <person name="Martin F."/>
        </authorList>
    </citation>
    <scope>NUCLEOTIDE SEQUENCE [LARGE SCALE GENOMIC DNA]</scope>
    <source>
        <strain evidence="3">98AG31 / pathotype 3-4-7</strain>
    </source>
</reference>
<dbReference type="KEGG" id="mlr:MELLADRAFT_89002"/>
<feature type="compositionally biased region" description="Polar residues" evidence="1">
    <location>
        <begin position="467"/>
        <end position="514"/>
    </location>
</feature>
<gene>
    <name evidence="2" type="ORF">MELLADRAFT_89002</name>
</gene>
<feature type="region of interest" description="Disordered" evidence="1">
    <location>
        <begin position="1"/>
        <end position="72"/>
    </location>
</feature>
<evidence type="ECO:0000313" key="2">
    <source>
        <dbReference type="EMBL" id="EGG12442.1"/>
    </source>
</evidence>
<dbReference type="Proteomes" id="UP000001072">
    <property type="component" value="Unassembled WGS sequence"/>
</dbReference>
<dbReference type="AlphaFoldDB" id="F4R6L5"/>
<dbReference type="VEuPathDB" id="FungiDB:MELLADRAFT_89002"/>
<evidence type="ECO:0000313" key="3">
    <source>
        <dbReference type="Proteomes" id="UP000001072"/>
    </source>
</evidence>